<dbReference type="AlphaFoldDB" id="L8GYM1"/>
<dbReference type="OrthoDB" id="2448307at2759"/>
<dbReference type="KEGG" id="acan:ACA1_163110"/>
<evidence type="ECO:0000313" key="3">
    <source>
        <dbReference type="EMBL" id="ELR18075.1"/>
    </source>
</evidence>
<keyword evidence="1" id="KW-1133">Transmembrane helix</keyword>
<feature type="transmembrane region" description="Helical" evidence="1">
    <location>
        <begin position="30"/>
        <end position="50"/>
    </location>
</feature>
<dbReference type="EMBL" id="KB007961">
    <property type="protein sequence ID" value="ELR18075.1"/>
    <property type="molecule type" value="Genomic_DNA"/>
</dbReference>
<dbReference type="RefSeq" id="XP_004340094.1">
    <property type="nucleotide sequence ID" value="XM_004340046.1"/>
</dbReference>
<keyword evidence="4" id="KW-1185">Reference proteome</keyword>
<feature type="transmembrane region" description="Helical" evidence="1">
    <location>
        <begin position="56"/>
        <end position="82"/>
    </location>
</feature>
<sequence length="263" mass="29842">MKRGFLFIIMSLFIGYFGVDGILFENTLELFSFVGGSILLLLFAFAGFLIEDRHPVFYIRLSFIILFALANIVLAILVYNSFGWRVFKRIGSDKKLVNAYKVYQTFVSLLKMDIFLTLVGVLMLGMFLLRGANIIVDVALVVASIIWAVITTVYGVRRENFRVMLGFFAFAPVEPIYIIVKYIVASVTQPDRFASDEVPPVIVFGTFALICRVVLVILSCFVIRNFGKGLLEVFHKESTNKMDYDAIPVYVQDDEYAAYETLM</sequence>
<dbReference type="Pfam" id="PF25044">
    <property type="entry name" value="DUF7789"/>
    <property type="match status" value="1"/>
</dbReference>
<feature type="transmembrane region" description="Helical" evidence="1">
    <location>
        <begin position="134"/>
        <end position="156"/>
    </location>
</feature>
<dbReference type="InterPro" id="IPR056691">
    <property type="entry name" value="DUF7789"/>
</dbReference>
<evidence type="ECO:0000313" key="4">
    <source>
        <dbReference type="Proteomes" id="UP000011083"/>
    </source>
</evidence>
<accession>L8GYM1</accession>
<dbReference type="VEuPathDB" id="AmoebaDB:ACA1_163110"/>
<dbReference type="PANTHER" id="PTHR39299">
    <property type="entry name" value="TRANSMEMBRANE PROTEIN"/>
    <property type="match status" value="1"/>
</dbReference>
<proteinExistence type="predicted"/>
<dbReference type="Proteomes" id="UP000011083">
    <property type="component" value="Unassembled WGS sequence"/>
</dbReference>
<keyword evidence="1" id="KW-0812">Transmembrane</keyword>
<feature type="transmembrane region" description="Helical" evidence="1">
    <location>
        <begin position="200"/>
        <end position="223"/>
    </location>
</feature>
<evidence type="ECO:0000259" key="2">
    <source>
        <dbReference type="Pfam" id="PF25044"/>
    </source>
</evidence>
<feature type="domain" description="DUF7789" evidence="2">
    <location>
        <begin position="95"/>
        <end position="218"/>
    </location>
</feature>
<feature type="transmembrane region" description="Helical" evidence="1">
    <location>
        <begin position="102"/>
        <end position="128"/>
    </location>
</feature>
<dbReference type="GeneID" id="14918802"/>
<organism evidence="3 4">
    <name type="scientific">Acanthamoeba castellanii (strain ATCC 30010 / Neff)</name>
    <dbReference type="NCBI Taxonomy" id="1257118"/>
    <lineage>
        <taxon>Eukaryota</taxon>
        <taxon>Amoebozoa</taxon>
        <taxon>Discosea</taxon>
        <taxon>Longamoebia</taxon>
        <taxon>Centramoebida</taxon>
        <taxon>Acanthamoebidae</taxon>
        <taxon>Acanthamoeba</taxon>
    </lineage>
</organism>
<keyword evidence="1" id="KW-0472">Membrane</keyword>
<gene>
    <name evidence="3" type="ORF">ACA1_163110</name>
</gene>
<name>L8GYM1_ACACF</name>
<dbReference type="PANTHER" id="PTHR39299:SF1">
    <property type="entry name" value="TRANSMEMBRANE PROTEIN"/>
    <property type="match status" value="1"/>
</dbReference>
<feature type="transmembrane region" description="Helical" evidence="1">
    <location>
        <begin position="163"/>
        <end position="180"/>
    </location>
</feature>
<feature type="transmembrane region" description="Helical" evidence="1">
    <location>
        <begin position="6"/>
        <end position="23"/>
    </location>
</feature>
<dbReference type="OMA" id="FIIYRDR"/>
<protein>
    <recommendedName>
        <fullName evidence="2">DUF7789 domain-containing protein</fullName>
    </recommendedName>
</protein>
<evidence type="ECO:0000256" key="1">
    <source>
        <dbReference type="SAM" id="Phobius"/>
    </source>
</evidence>
<reference evidence="3 4" key="1">
    <citation type="journal article" date="2013" name="Genome Biol.">
        <title>Genome of Acanthamoeba castellanii highlights extensive lateral gene transfer and early evolution of tyrosine kinase signaling.</title>
        <authorList>
            <person name="Clarke M."/>
            <person name="Lohan A.J."/>
            <person name="Liu B."/>
            <person name="Lagkouvardos I."/>
            <person name="Roy S."/>
            <person name="Zafar N."/>
            <person name="Bertelli C."/>
            <person name="Schilde C."/>
            <person name="Kianianmomeni A."/>
            <person name="Burglin T.R."/>
            <person name="Frech C."/>
            <person name="Turcotte B."/>
            <person name="Kopec K.O."/>
            <person name="Synnott J.M."/>
            <person name="Choo C."/>
            <person name="Paponov I."/>
            <person name="Finkler A."/>
            <person name="Soon Heng Tan C."/>
            <person name="Hutchins A.P."/>
            <person name="Weinmeier T."/>
            <person name="Rattei T."/>
            <person name="Chu J.S."/>
            <person name="Gimenez G."/>
            <person name="Irimia M."/>
            <person name="Rigden D.J."/>
            <person name="Fitzpatrick D.A."/>
            <person name="Lorenzo-Morales J."/>
            <person name="Bateman A."/>
            <person name="Chiu C.H."/>
            <person name="Tang P."/>
            <person name="Hegemann P."/>
            <person name="Fromm H."/>
            <person name="Raoult D."/>
            <person name="Greub G."/>
            <person name="Miranda-Saavedra D."/>
            <person name="Chen N."/>
            <person name="Nash P."/>
            <person name="Ginger M.L."/>
            <person name="Horn M."/>
            <person name="Schaap P."/>
            <person name="Caler L."/>
            <person name="Loftus B."/>
        </authorList>
    </citation>
    <scope>NUCLEOTIDE SEQUENCE [LARGE SCALE GENOMIC DNA]</scope>
    <source>
        <strain evidence="3 4">Neff</strain>
    </source>
</reference>